<proteinExistence type="predicted"/>
<evidence type="ECO:0000313" key="1">
    <source>
        <dbReference type="EMBL" id="TWU09932.1"/>
    </source>
</evidence>
<name>A0A5C6BDW8_9BACT</name>
<organism evidence="1 2">
    <name type="scientific">Allorhodopirellula heiligendammensis</name>
    <dbReference type="NCBI Taxonomy" id="2714739"/>
    <lineage>
        <taxon>Bacteria</taxon>
        <taxon>Pseudomonadati</taxon>
        <taxon>Planctomycetota</taxon>
        <taxon>Planctomycetia</taxon>
        <taxon>Pirellulales</taxon>
        <taxon>Pirellulaceae</taxon>
        <taxon>Allorhodopirellula</taxon>
    </lineage>
</organism>
<sequence>MGFSIGKQSKPNSLKPASTMALVNGYDDTQELVGHTSSMTNLWWQKQKRQSNHQLNTAARPFI</sequence>
<comment type="caution">
    <text evidence="1">The sequence shown here is derived from an EMBL/GenBank/DDBJ whole genome shotgun (WGS) entry which is preliminary data.</text>
</comment>
<accession>A0A5C6BDW8</accession>
<evidence type="ECO:0000313" key="2">
    <source>
        <dbReference type="Proteomes" id="UP000319908"/>
    </source>
</evidence>
<dbReference type="AlphaFoldDB" id="A0A5C6BDW8"/>
<gene>
    <name evidence="1" type="ORF">Poly21_52600</name>
</gene>
<dbReference type="EMBL" id="SJPU01000005">
    <property type="protein sequence ID" value="TWU09932.1"/>
    <property type="molecule type" value="Genomic_DNA"/>
</dbReference>
<keyword evidence="2" id="KW-1185">Reference proteome</keyword>
<protein>
    <submittedName>
        <fullName evidence="1">Uncharacterized protein</fullName>
    </submittedName>
</protein>
<reference evidence="1 2" key="1">
    <citation type="journal article" date="2020" name="Antonie Van Leeuwenhoek">
        <title>Rhodopirellula heiligendammensis sp. nov., Rhodopirellula pilleata sp. nov., and Rhodopirellula solitaria sp. nov. isolated from natural or artificial marine surfaces in Northern Germany and California, USA, and emended description of the genus Rhodopirellula.</title>
        <authorList>
            <person name="Kallscheuer N."/>
            <person name="Wiegand S."/>
            <person name="Jogler M."/>
            <person name="Boedeker C."/>
            <person name="Peeters S.H."/>
            <person name="Rast P."/>
            <person name="Heuer A."/>
            <person name="Jetten M.S.M."/>
            <person name="Rohde M."/>
            <person name="Jogler C."/>
        </authorList>
    </citation>
    <scope>NUCLEOTIDE SEQUENCE [LARGE SCALE GENOMIC DNA]</scope>
    <source>
        <strain evidence="1 2">Poly21</strain>
    </source>
</reference>
<dbReference type="Proteomes" id="UP000319908">
    <property type="component" value="Unassembled WGS sequence"/>
</dbReference>